<sequence length="214" mass="25608">MEYIEFFNHICQKTILKDFVFRKLLVRRKRVKKDTEIVIPNDTVIYIDNTYFLREIHFENKVYYDLLEGGNFVFVTKEDSEMILVPLVDTEYNLFNKNDLFKLLESEKVLSCFYLMYVKKIQEGIRFNLKISQEETWLRVIHLLDRLFEKKESNMVLNTFSLQNIARIVDSSYREMEEAILILQAKGYIQKSGKKLIYYHCPKIVSENGALKID</sequence>
<gene>
    <name evidence="1" type="ORF">ARR48_13685</name>
    <name evidence="2" type="ORF">F1788_05990</name>
</gene>
<evidence type="ECO:0000313" key="1">
    <source>
        <dbReference type="EMBL" id="EAE1632846.1"/>
    </source>
</evidence>
<protein>
    <submittedName>
        <fullName evidence="2">Uncharacterized protein</fullName>
    </submittedName>
</protein>
<dbReference type="RefSeq" id="WP_061394537.1">
    <property type="nucleotide sequence ID" value="NZ_CP096155.1"/>
</dbReference>
<dbReference type="EMBL" id="AAKHCT010000001">
    <property type="protein sequence ID" value="ECR7122265.1"/>
    <property type="molecule type" value="Genomic_DNA"/>
</dbReference>
<name>A0AAD2MA91_LISMN</name>
<comment type="caution">
    <text evidence="2">The sequence shown here is derived from an EMBL/GenBank/DDBJ whole genome shotgun (WGS) entry which is preliminary data.</text>
</comment>
<dbReference type="AlphaFoldDB" id="A0AAD2MA91"/>
<accession>A0AAD2MA91</accession>
<reference evidence="2 4" key="2">
    <citation type="submission" date="2019-09" db="EMBL/GenBank/DDBJ databases">
        <authorList>
            <consortium name="PulseNet: The National Subtyping Network for Foodborne Disease Surveillance"/>
            <person name="Tarr C.L."/>
            <person name="Trees E."/>
            <person name="Katz L.S."/>
            <person name="Carleton-Romer H.A."/>
            <person name="Stroika S."/>
            <person name="Kucerova Z."/>
            <person name="Roache K.F."/>
            <person name="Sabol A.L."/>
            <person name="Besser J."/>
            <person name="Gerner-Smidt P."/>
        </authorList>
    </citation>
    <scope>NUCLEOTIDE SEQUENCE [LARGE SCALE GENOMIC DNA]</scope>
    <source>
        <strain evidence="2 4">PNUSAL005666</strain>
    </source>
</reference>
<organism evidence="2 4">
    <name type="scientific">Listeria monocytogenes</name>
    <dbReference type="NCBI Taxonomy" id="1639"/>
    <lineage>
        <taxon>Bacteria</taxon>
        <taxon>Bacillati</taxon>
        <taxon>Bacillota</taxon>
        <taxon>Bacilli</taxon>
        <taxon>Bacillales</taxon>
        <taxon>Listeriaceae</taxon>
        <taxon>Listeria</taxon>
    </lineage>
</organism>
<dbReference type="Proteomes" id="UP000368805">
    <property type="component" value="Unassembled WGS sequence"/>
</dbReference>
<dbReference type="EMBL" id="AAAQVA010000006">
    <property type="protein sequence ID" value="EAE1632846.1"/>
    <property type="molecule type" value="Genomic_DNA"/>
</dbReference>
<evidence type="ECO:0000313" key="4">
    <source>
        <dbReference type="Proteomes" id="UP000421738"/>
    </source>
</evidence>
<evidence type="ECO:0000313" key="2">
    <source>
        <dbReference type="EMBL" id="ECR7122265.1"/>
    </source>
</evidence>
<proteinExistence type="predicted"/>
<evidence type="ECO:0000313" key="3">
    <source>
        <dbReference type="Proteomes" id="UP000368805"/>
    </source>
</evidence>
<dbReference type="Proteomes" id="UP000421738">
    <property type="component" value="Unassembled WGS sequence"/>
</dbReference>
<reference evidence="1 3" key="1">
    <citation type="submission" date="2018-06" db="EMBL/GenBank/DDBJ databases">
        <authorList>
            <consortium name="GenomeTrakr: Next Generation Sequencing Network for Food Pathogen Tracability"/>
        </authorList>
    </citation>
    <scope>NUCLEOTIDE SEQUENCE [LARGE SCALE GENOMIC DNA]</scope>
    <source>
        <strain evidence="1 3">FDA00006304</strain>
    </source>
</reference>